<dbReference type="HOGENOM" id="CLU_1675338_0_0_11"/>
<evidence type="ECO:0000256" key="2">
    <source>
        <dbReference type="SAM" id="Phobius"/>
    </source>
</evidence>
<sequence length="159" mass="16658">MDAVRRGYLGLMLFIIALVLMPLLVIDYHRQTETDNGGAKSPALAGASLPAPAGGGTGASTAPVEFRPVIVTFQGVEDGQTLRGDVAITLITTGDVGPINYTLAGAPGQWLAESSPYLFSPHPGGWRTTQVSNGDYTLTATPLNAQISPRSVHFLVQNP</sequence>
<reference evidence="3 4" key="1">
    <citation type="submission" date="2010-10" db="EMBL/GenBank/DDBJ databases">
        <title>Complete sequence of Frankia sp. EuI1c.</title>
        <authorList>
            <consortium name="US DOE Joint Genome Institute"/>
            <person name="Lucas S."/>
            <person name="Copeland A."/>
            <person name="Lapidus A."/>
            <person name="Cheng J.-F."/>
            <person name="Bruce D."/>
            <person name="Goodwin L."/>
            <person name="Pitluck S."/>
            <person name="Chertkov O."/>
            <person name="Detter J.C."/>
            <person name="Han C."/>
            <person name="Tapia R."/>
            <person name="Land M."/>
            <person name="Hauser L."/>
            <person name="Jeffries C."/>
            <person name="Kyrpides N."/>
            <person name="Ivanova N."/>
            <person name="Mikhailova N."/>
            <person name="Beauchemin N."/>
            <person name="Sen A."/>
            <person name="Sur S.A."/>
            <person name="Gtari M."/>
            <person name="Wall L."/>
            <person name="Tisa L."/>
            <person name="Woyke T."/>
        </authorList>
    </citation>
    <scope>NUCLEOTIDE SEQUENCE [LARGE SCALE GENOMIC DNA]</scope>
    <source>
        <strain evidence="4">DSM 45817 / CECT 9037 / EuI1c</strain>
    </source>
</reference>
<evidence type="ECO:0000313" key="3">
    <source>
        <dbReference type="EMBL" id="ADP83193.1"/>
    </source>
</evidence>
<keyword evidence="4" id="KW-1185">Reference proteome</keyword>
<proteinExistence type="predicted"/>
<dbReference type="AlphaFoldDB" id="E3J6X3"/>
<dbReference type="EMBL" id="CP002299">
    <property type="protein sequence ID" value="ADP83193.1"/>
    <property type="molecule type" value="Genomic_DNA"/>
</dbReference>
<dbReference type="InParanoid" id="E3J6X3"/>
<evidence type="ECO:0000256" key="1">
    <source>
        <dbReference type="SAM" id="MobiDB-lite"/>
    </source>
</evidence>
<dbReference type="KEGG" id="fri:FraEuI1c_5205"/>
<protein>
    <submittedName>
        <fullName evidence="3">Uncharacterized protein</fullName>
    </submittedName>
</protein>
<accession>E3J6X3</accession>
<dbReference type="Proteomes" id="UP000002484">
    <property type="component" value="Chromosome"/>
</dbReference>
<organism evidence="3 4">
    <name type="scientific">Pseudofrankia inefficax (strain DSM 45817 / CECT 9037 / DDB 130130 / EuI1c)</name>
    <name type="common">Frankia inefficax</name>
    <dbReference type="NCBI Taxonomy" id="298654"/>
    <lineage>
        <taxon>Bacteria</taxon>
        <taxon>Bacillati</taxon>
        <taxon>Actinomycetota</taxon>
        <taxon>Actinomycetes</taxon>
        <taxon>Frankiales</taxon>
        <taxon>Frankiaceae</taxon>
        <taxon>Pseudofrankia</taxon>
    </lineage>
</organism>
<keyword evidence="2" id="KW-1133">Transmembrane helix</keyword>
<gene>
    <name evidence="3" type="ordered locus">FraEuI1c_5205</name>
</gene>
<name>E3J6X3_PSEI1</name>
<dbReference type="OrthoDB" id="3212948at2"/>
<keyword evidence="2" id="KW-0472">Membrane</keyword>
<feature type="region of interest" description="Disordered" evidence="1">
    <location>
        <begin position="36"/>
        <end position="59"/>
    </location>
</feature>
<dbReference type="STRING" id="298654.FraEuI1c_5205"/>
<keyword evidence="2" id="KW-0812">Transmembrane</keyword>
<feature type="compositionally biased region" description="Low complexity" evidence="1">
    <location>
        <begin position="37"/>
        <end position="52"/>
    </location>
</feature>
<evidence type="ECO:0000313" key="4">
    <source>
        <dbReference type="Proteomes" id="UP000002484"/>
    </source>
</evidence>
<feature type="transmembrane region" description="Helical" evidence="2">
    <location>
        <begin position="7"/>
        <end position="26"/>
    </location>
</feature>